<proteinExistence type="predicted"/>
<accession>A0ACC2VH63</accession>
<dbReference type="EMBL" id="JASBWT010000015">
    <property type="protein sequence ID" value="KAJ9098161.1"/>
    <property type="molecule type" value="Genomic_DNA"/>
</dbReference>
<dbReference type="Proteomes" id="UP001227268">
    <property type="component" value="Unassembled WGS sequence"/>
</dbReference>
<evidence type="ECO:0000313" key="2">
    <source>
        <dbReference type="Proteomes" id="UP001227268"/>
    </source>
</evidence>
<keyword evidence="2" id="KW-1185">Reference proteome</keyword>
<gene>
    <name evidence="1" type="ORF">QFC21_004490</name>
</gene>
<sequence>MSLTRSAVIAVAGSKSVVKQTQQRSLSWLSRWKSSTPDAALASSSTLPPPQPLPSPTSTPTTPPPTTNTTNQPPANAFSTVNQAEIDHFSRLSSQWWNEKGEFGLLHKMNPTRMEFVRQKIAQGVQDDEGWSFGKRDRVDAEGRLIKWEGEAAKRVQGKWLEGMDVLDVGCGGGLLSESLARVGGNVLGIDASSHNIAIASLHASQDPFLPFQSGSPLVASTSQSTDPTNRVGKTGSLQYRHTSAEELLQEGKQYDVVCSMEVLEHVDSPGEFLKCLADMVKPGGHLILSTISRTPLSQLLTITMAEHVLRLVTPGTHTYSKFIKPAELLAFVRDDLGGTDVWEADGDGLVDGGREGGGVSVGEVRGIVYDPLSGQWRLWKEGLPFGDLCNYMFHIRKKTM</sequence>
<reference evidence="1" key="1">
    <citation type="submission" date="2023-04" db="EMBL/GenBank/DDBJ databases">
        <title>Draft Genome sequencing of Naganishia species isolated from polar environments using Oxford Nanopore Technology.</title>
        <authorList>
            <person name="Leo P."/>
            <person name="Venkateswaran K."/>
        </authorList>
    </citation>
    <scope>NUCLEOTIDE SEQUENCE</scope>
    <source>
        <strain evidence="1">MNA-CCFEE 5423</strain>
    </source>
</reference>
<comment type="caution">
    <text evidence="1">The sequence shown here is derived from an EMBL/GenBank/DDBJ whole genome shotgun (WGS) entry which is preliminary data.</text>
</comment>
<organism evidence="1 2">
    <name type="scientific">Naganishia friedmannii</name>
    <dbReference type="NCBI Taxonomy" id="89922"/>
    <lineage>
        <taxon>Eukaryota</taxon>
        <taxon>Fungi</taxon>
        <taxon>Dikarya</taxon>
        <taxon>Basidiomycota</taxon>
        <taxon>Agaricomycotina</taxon>
        <taxon>Tremellomycetes</taxon>
        <taxon>Filobasidiales</taxon>
        <taxon>Filobasidiaceae</taxon>
        <taxon>Naganishia</taxon>
    </lineage>
</organism>
<evidence type="ECO:0000313" key="1">
    <source>
        <dbReference type="EMBL" id="KAJ9098161.1"/>
    </source>
</evidence>
<protein>
    <submittedName>
        <fullName evidence="1">Uncharacterized protein</fullName>
    </submittedName>
</protein>
<name>A0ACC2VH63_9TREE</name>